<dbReference type="PANTHER" id="PTHR46566">
    <property type="entry name" value="1-PHOSPHOFRUCTOKINASE-RELATED"/>
    <property type="match status" value="1"/>
</dbReference>
<dbReference type="InterPro" id="IPR011611">
    <property type="entry name" value="PfkB_dom"/>
</dbReference>
<dbReference type="OrthoDB" id="9801219at2"/>
<dbReference type="EMBL" id="VIVQ01000001">
    <property type="protein sequence ID" value="TWE12210.1"/>
    <property type="molecule type" value="Genomic_DNA"/>
</dbReference>
<feature type="domain" description="Carbohydrate kinase PfkB" evidence="7">
    <location>
        <begin position="24"/>
        <end position="288"/>
    </location>
</feature>
<evidence type="ECO:0000256" key="5">
    <source>
        <dbReference type="ARBA" id="ARBA00022840"/>
    </source>
</evidence>
<evidence type="ECO:0000256" key="1">
    <source>
        <dbReference type="ARBA" id="ARBA00010688"/>
    </source>
</evidence>
<dbReference type="AlphaFoldDB" id="A0A561E9F9"/>
<accession>A0A561E9F9</accession>
<keyword evidence="3" id="KW-0547">Nucleotide-binding</keyword>
<keyword evidence="4 8" id="KW-0418">Kinase</keyword>
<dbReference type="SUPFAM" id="SSF53613">
    <property type="entry name" value="Ribokinase-like"/>
    <property type="match status" value="1"/>
</dbReference>
<evidence type="ECO:0000259" key="7">
    <source>
        <dbReference type="Pfam" id="PF00294"/>
    </source>
</evidence>
<protein>
    <submittedName>
        <fullName evidence="8">Tagatose 6-phosphate kinase</fullName>
    </submittedName>
</protein>
<organism evidence="8 9">
    <name type="scientific">Rudaeicoccus suwonensis</name>
    <dbReference type="NCBI Taxonomy" id="657409"/>
    <lineage>
        <taxon>Bacteria</taxon>
        <taxon>Bacillati</taxon>
        <taxon>Actinomycetota</taxon>
        <taxon>Actinomycetes</taxon>
        <taxon>Micrococcales</taxon>
        <taxon>Dermacoccaceae</taxon>
        <taxon>Rudaeicoccus</taxon>
    </lineage>
</organism>
<comment type="similarity">
    <text evidence="1">Belongs to the carbohydrate kinase PfkB family.</text>
</comment>
<dbReference type="GO" id="GO:0008443">
    <property type="term" value="F:phosphofructokinase activity"/>
    <property type="evidence" value="ECO:0007669"/>
    <property type="project" value="TreeGrafter"/>
</dbReference>
<dbReference type="NCBIfam" id="TIGR03168">
    <property type="entry name" value="1-PFK"/>
    <property type="match status" value="1"/>
</dbReference>
<comment type="caution">
    <text evidence="8">The sequence shown here is derived from an EMBL/GenBank/DDBJ whole genome shotgun (WGS) entry which is preliminary data.</text>
</comment>
<dbReference type="PIRSF" id="PIRSF000535">
    <property type="entry name" value="1PFK/6PFK/LacC"/>
    <property type="match status" value="1"/>
</dbReference>
<keyword evidence="5" id="KW-0067">ATP-binding</keyword>
<evidence type="ECO:0000256" key="3">
    <source>
        <dbReference type="ARBA" id="ARBA00022741"/>
    </source>
</evidence>
<evidence type="ECO:0000313" key="8">
    <source>
        <dbReference type="EMBL" id="TWE12210.1"/>
    </source>
</evidence>
<dbReference type="GO" id="GO:0005524">
    <property type="term" value="F:ATP binding"/>
    <property type="evidence" value="ECO:0007669"/>
    <property type="project" value="UniProtKB-KW"/>
</dbReference>
<dbReference type="InterPro" id="IPR029056">
    <property type="entry name" value="Ribokinase-like"/>
</dbReference>
<dbReference type="RefSeq" id="WP_145226032.1">
    <property type="nucleotide sequence ID" value="NZ_VIVQ01000001.1"/>
</dbReference>
<dbReference type="Gene3D" id="3.40.1190.20">
    <property type="match status" value="1"/>
</dbReference>
<evidence type="ECO:0000256" key="2">
    <source>
        <dbReference type="ARBA" id="ARBA00022679"/>
    </source>
</evidence>
<evidence type="ECO:0000256" key="4">
    <source>
        <dbReference type="ARBA" id="ARBA00022777"/>
    </source>
</evidence>
<dbReference type="GO" id="GO:0005829">
    <property type="term" value="C:cytosol"/>
    <property type="evidence" value="ECO:0007669"/>
    <property type="project" value="TreeGrafter"/>
</dbReference>
<evidence type="ECO:0000313" key="9">
    <source>
        <dbReference type="Proteomes" id="UP000318297"/>
    </source>
</evidence>
<dbReference type="Proteomes" id="UP000318297">
    <property type="component" value="Unassembled WGS sequence"/>
</dbReference>
<dbReference type="PANTHER" id="PTHR46566:SF5">
    <property type="entry name" value="1-PHOSPHOFRUCTOKINASE"/>
    <property type="match status" value="1"/>
</dbReference>
<gene>
    <name evidence="8" type="ORF">BKA23_1010</name>
</gene>
<reference evidence="8 9" key="1">
    <citation type="submission" date="2019-06" db="EMBL/GenBank/DDBJ databases">
        <title>Sequencing the genomes of 1000 actinobacteria strains.</title>
        <authorList>
            <person name="Klenk H.-P."/>
        </authorList>
    </citation>
    <scope>NUCLEOTIDE SEQUENCE [LARGE SCALE GENOMIC DNA]</scope>
    <source>
        <strain evidence="8 9">DSM 19560</strain>
    </source>
</reference>
<name>A0A561E9F9_9MICO</name>
<dbReference type="Pfam" id="PF00294">
    <property type="entry name" value="PfkB"/>
    <property type="match status" value="1"/>
</dbReference>
<evidence type="ECO:0000256" key="6">
    <source>
        <dbReference type="PIRNR" id="PIRNR000535"/>
    </source>
</evidence>
<sequence>MILTVTANAALDITYGIPELRVHASHRVRQVWQRAGGKGINLASAAAAMGCEVVVAGCAGGQTGTQIEHDLDRRGLPRHLSPLRGESRRTVTIVDESGDATVFNEPGALQDTGVVDALVTDVTHLLDSRPPRVLALCGSLPTGMDGHCYRRIVEIAESRGIPVVLDATGAPLTDALPARPDVVKPNRSELATTTGQQTMSDGVASLRDAGARTVVVSDGAAGIHLFPEDGGHLHAFLDHTLSGNPTGAGDAAAAAVCAGIDGGWSSADLLRAAIAWSAAAVLQPTAGEVDPADVERLLASVHLKEFS</sequence>
<dbReference type="InterPro" id="IPR017583">
    <property type="entry name" value="Tagatose/fructose_Pkinase"/>
</dbReference>
<proteinExistence type="inferred from homology"/>
<keyword evidence="2 6" id="KW-0808">Transferase</keyword>
<keyword evidence="9" id="KW-1185">Reference proteome</keyword>